<feature type="compositionally biased region" description="Basic residues" evidence="1">
    <location>
        <begin position="198"/>
        <end position="211"/>
    </location>
</feature>
<reference evidence="2" key="1">
    <citation type="submission" date="2019-12" db="EMBL/GenBank/DDBJ databases">
        <authorList>
            <person name="Scholes J."/>
        </authorList>
    </citation>
    <scope>NUCLEOTIDE SEQUENCE</scope>
</reference>
<dbReference type="AlphaFoldDB" id="A0A9N7R8X5"/>
<organism evidence="2 3">
    <name type="scientific">Striga hermonthica</name>
    <name type="common">Purple witchweed</name>
    <name type="synonym">Buchnera hermonthica</name>
    <dbReference type="NCBI Taxonomy" id="68872"/>
    <lineage>
        <taxon>Eukaryota</taxon>
        <taxon>Viridiplantae</taxon>
        <taxon>Streptophyta</taxon>
        <taxon>Embryophyta</taxon>
        <taxon>Tracheophyta</taxon>
        <taxon>Spermatophyta</taxon>
        <taxon>Magnoliopsida</taxon>
        <taxon>eudicotyledons</taxon>
        <taxon>Gunneridae</taxon>
        <taxon>Pentapetalae</taxon>
        <taxon>asterids</taxon>
        <taxon>lamiids</taxon>
        <taxon>Lamiales</taxon>
        <taxon>Orobanchaceae</taxon>
        <taxon>Buchnereae</taxon>
        <taxon>Striga</taxon>
    </lineage>
</organism>
<keyword evidence="3" id="KW-1185">Reference proteome</keyword>
<feature type="compositionally biased region" description="Polar residues" evidence="1">
    <location>
        <begin position="116"/>
        <end position="136"/>
    </location>
</feature>
<feature type="region of interest" description="Disordered" evidence="1">
    <location>
        <begin position="104"/>
        <end position="136"/>
    </location>
</feature>
<dbReference type="Proteomes" id="UP001153555">
    <property type="component" value="Unassembled WGS sequence"/>
</dbReference>
<gene>
    <name evidence="2" type="ORF">SHERM_17780</name>
</gene>
<dbReference type="EMBL" id="CACSLK010018338">
    <property type="protein sequence ID" value="CAA0819112.1"/>
    <property type="molecule type" value="Genomic_DNA"/>
</dbReference>
<protein>
    <submittedName>
        <fullName evidence="2">Uncharacterized protein</fullName>
    </submittedName>
</protein>
<evidence type="ECO:0000313" key="2">
    <source>
        <dbReference type="EMBL" id="CAA0819112.1"/>
    </source>
</evidence>
<name>A0A9N7R8X5_STRHE</name>
<feature type="non-terminal residue" evidence="2">
    <location>
        <position position="211"/>
    </location>
</feature>
<evidence type="ECO:0000313" key="3">
    <source>
        <dbReference type="Proteomes" id="UP001153555"/>
    </source>
</evidence>
<comment type="caution">
    <text evidence="2">The sequence shown here is derived from an EMBL/GenBank/DDBJ whole genome shotgun (WGS) entry which is preliminary data.</text>
</comment>
<feature type="region of interest" description="Disordered" evidence="1">
    <location>
        <begin position="191"/>
        <end position="211"/>
    </location>
</feature>
<accession>A0A9N7R8X5</accession>
<proteinExistence type="predicted"/>
<feature type="non-terminal residue" evidence="2">
    <location>
        <position position="1"/>
    </location>
</feature>
<sequence>LKEAGARIAHSCFDSVTQGSSNSMRILRRQFAENLMKVEWEFATTMIQEGEPTSSHVEVEIACLRSRRLINSAYLCRMPQLSSWKLWADGRYADRKNLEAMKREKTSVTTPEELPSSIQASSQPCNSCTSPDHSLAAPTNHSQLGFMSHAPFLAQFASPALAFPASSRPHPCVGPFSGEFPTTVARRWQLINSSSPARPRHPRPASAVHKP</sequence>
<evidence type="ECO:0000256" key="1">
    <source>
        <dbReference type="SAM" id="MobiDB-lite"/>
    </source>
</evidence>